<dbReference type="AlphaFoldDB" id="X6MBY8"/>
<protein>
    <submittedName>
        <fullName evidence="1">Uncharacterized protein</fullName>
    </submittedName>
</protein>
<dbReference type="EMBL" id="ASPP01022953">
    <property type="protein sequence ID" value="ETO10947.1"/>
    <property type="molecule type" value="Genomic_DNA"/>
</dbReference>
<name>X6MBY8_RETFI</name>
<evidence type="ECO:0000313" key="2">
    <source>
        <dbReference type="Proteomes" id="UP000023152"/>
    </source>
</evidence>
<sequence>MLNYAKCFKLSKVLKGGSYNIDKLKFSADGRKFYLLAEDGVFEIWGIALGKKIQIFNKRKKLMQFEWIIGSNMEIQFSLDCKYIAELETLDSGKQIQRLEEKIMIIQIAALLTARKISLWDMKLSKKVKEIDIDNSLKTKLSLDGRFLAYSFYNTIQYGTWNQKICKYDMINVIYSIDTLVPTIEKFFWDTVNKRGLLSKKKTKSKKIVGCGYNKLLFQFAPDSNINDNDNNNNDSLMQYRGFNGKLQNTYSLKETILKNFVDKVIHLFVPLILSTFIGVSKSYTYFKFVIVLFEFCLQDNIIYIIFSLWQR</sequence>
<organism evidence="1 2">
    <name type="scientific">Reticulomyxa filosa</name>
    <dbReference type="NCBI Taxonomy" id="46433"/>
    <lineage>
        <taxon>Eukaryota</taxon>
        <taxon>Sar</taxon>
        <taxon>Rhizaria</taxon>
        <taxon>Retaria</taxon>
        <taxon>Foraminifera</taxon>
        <taxon>Monothalamids</taxon>
        <taxon>Reticulomyxidae</taxon>
        <taxon>Reticulomyxa</taxon>
    </lineage>
</organism>
<accession>X6MBY8</accession>
<dbReference type="SUPFAM" id="SSF82171">
    <property type="entry name" value="DPP6 N-terminal domain-like"/>
    <property type="match status" value="1"/>
</dbReference>
<keyword evidence="2" id="KW-1185">Reference proteome</keyword>
<evidence type="ECO:0000313" key="1">
    <source>
        <dbReference type="EMBL" id="ETO10947.1"/>
    </source>
</evidence>
<comment type="caution">
    <text evidence="1">The sequence shown here is derived from an EMBL/GenBank/DDBJ whole genome shotgun (WGS) entry which is preliminary data.</text>
</comment>
<gene>
    <name evidence="1" type="ORF">RFI_26429</name>
</gene>
<dbReference type="Proteomes" id="UP000023152">
    <property type="component" value="Unassembled WGS sequence"/>
</dbReference>
<proteinExistence type="predicted"/>
<reference evidence="1 2" key="1">
    <citation type="journal article" date="2013" name="Curr. Biol.">
        <title>The Genome of the Foraminiferan Reticulomyxa filosa.</title>
        <authorList>
            <person name="Glockner G."/>
            <person name="Hulsmann N."/>
            <person name="Schleicher M."/>
            <person name="Noegel A.A."/>
            <person name="Eichinger L."/>
            <person name="Gallinger C."/>
            <person name="Pawlowski J."/>
            <person name="Sierra R."/>
            <person name="Euteneuer U."/>
            <person name="Pillet L."/>
            <person name="Moustafa A."/>
            <person name="Platzer M."/>
            <person name="Groth M."/>
            <person name="Szafranski K."/>
            <person name="Schliwa M."/>
        </authorList>
    </citation>
    <scope>NUCLEOTIDE SEQUENCE [LARGE SCALE GENOMIC DNA]</scope>
</reference>